<sequence>MFDDGLVMVVVSCFGSVFLWVLLISVYCLLWLFDDGVVLSFVGLHRPLAISDYHGNVLAVGGDFGMGQSRFPRPESRAVVPVGSCFWNLLCDAVTC</sequence>
<dbReference type="EMBL" id="VEPZ02001699">
    <property type="protein sequence ID" value="KAE8662584.1"/>
    <property type="molecule type" value="Genomic_DNA"/>
</dbReference>
<name>A0A6A2Y336_HIBSY</name>
<gene>
    <name evidence="2" type="ORF">F3Y22_tig00113279pilonHSYRG00019</name>
</gene>
<dbReference type="Proteomes" id="UP000436088">
    <property type="component" value="Unassembled WGS sequence"/>
</dbReference>
<comment type="caution">
    <text evidence="2">The sequence shown here is derived from an EMBL/GenBank/DDBJ whole genome shotgun (WGS) entry which is preliminary data.</text>
</comment>
<proteinExistence type="predicted"/>
<evidence type="ECO:0000313" key="3">
    <source>
        <dbReference type="Proteomes" id="UP000436088"/>
    </source>
</evidence>
<protein>
    <submittedName>
        <fullName evidence="2">Uncharacterized protein</fullName>
    </submittedName>
</protein>
<evidence type="ECO:0000313" key="2">
    <source>
        <dbReference type="EMBL" id="KAE8662584.1"/>
    </source>
</evidence>
<evidence type="ECO:0000256" key="1">
    <source>
        <dbReference type="SAM" id="Phobius"/>
    </source>
</evidence>
<keyword evidence="1" id="KW-1133">Transmembrane helix</keyword>
<feature type="transmembrane region" description="Helical" evidence="1">
    <location>
        <begin position="6"/>
        <end position="33"/>
    </location>
</feature>
<reference evidence="2" key="1">
    <citation type="submission" date="2019-09" db="EMBL/GenBank/DDBJ databases">
        <title>Draft genome information of white flower Hibiscus syriacus.</title>
        <authorList>
            <person name="Kim Y.-M."/>
        </authorList>
    </citation>
    <scope>NUCLEOTIDE SEQUENCE [LARGE SCALE GENOMIC DNA]</scope>
    <source>
        <strain evidence="2">YM2019G1</strain>
    </source>
</reference>
<organism evidence="2 3">
    <name type="scientific">Hibiscus syriacus</name>
    <name type="common">Rose of Sharon</name>
    <dbReference type="NCBI Taxonomy" id="106335"/>
    <lineage>
        <taxon>Eukaryota</taxon>
        <taxon>Viridiplantae</taxon>
        <taxon>Streptophyta</taxon>
        <taxon>Embryophyta</taxon>
        <taxon>Tracheophyta</taxon>
        <taxon>Spermatophyta</taxon>
        <taxon>Magnoliopsida</taxon>
        <taxon>eudicotyledons</taxon>
        <taxon>Gunneridae</taxon>
        <taxon>Pentapetalae</taxon>
        <taxon>rosids</taxon>
        <taxon>malvids</taxon>
        <taxon>Malvales</taxon>
        <taxon>Malvaceae</taxon>
        <taxon>Malvoideae</taxon>
        <taxon>Hibiscus</taxon>
    </lineage>
</organism>
<keyword evidence="1" id="KW-0472">Membrane</keyword>
<dbReference type="AlphaFoldDB" id="A0A6A2Y336"/>
<keyword evidence="3" id="KW-1185">Reference proteome</keyword>
<keyword evidence="1" id="KW-0812">Transmembrane</keyword>
<accession>A0A6A2Y336</accession>